<name>A0ABN8Y1N0_RANTA</name>
<feature type="compositionally biased region" description="Basic and acidic residues" evidence="1">
    <location>
        <begin position="90"/>
        <end position="99"/>
    </location>
</feature>
<sequence>MFLILLLRLGHSAQNQPKLAPQKEKCGVKSYIRNHLTTRQWCGSSANRLYDPQIYEQAQDPLAPQGTEDSNSGRRSGMLPSILKEMPAAMERRSEPSRQAWRLEDRAQKMRGKIRWRVAAQRPQQKRWQRDPQDSQGAETDSSLKAKQQIASKGRHDCITEERSCGLASPSLTSG</sequence>
<feature type="chain" id="PRO_5046295195" evidence="2">
    <location>
        <begin position="16"/>
        <end position="175"/>
    </location>
</feature>
<reference evidence="3" key="1">
    <citation type="submission" date="2023-04" db="EMBL/GenBank/DDBJ databases">
        <authorList>
            <consortium name="ELIXIR-Norway"/>
        </authorList>
    </citation>
    <scope>NUCLEOTIDE SEQUENCE [LARGE SCALE GENOMIC DNA]</scope>
</reference>
<dbReference type="Proteomes" id="UP001176941">
    <property type="component" value="Chromosome 12"/>
</dbReference>
<feature type="compositionally biased region" description="Polar residues" evidence="1">
    <location>
        <begin position="134"/>
        <end position="151"/>
    </location>
</feature>
<keyword evidence="4" id="KW-1185">Reference proteome</keyword>
<protein>
    <submittedName>
        <fullName evidence="3">Uncharacterized protein</fullName>
    </submittedName>
</protein>
<evidence type="ECO:0000256" key="1">
    <source>
        <dbReference type="SAM" id="MobiDB-lite"/>
    </source>
</evidence>
<gene>
    <name evidence="3" type="ORF">MRATA1EN1_LOCUS4474</name>
</gene>
<evidence type="ECO:0000313" key="3">
    <source>
        <dbReference type="EMBL" id="CAI9155512.1"/>
    </source>
</evidence>
<feature type="region of interest" description="Disordered" evidence="1">
    <location>
        <begin position="112"/>
        <end position="175"/>
    </location>
</feature>
<dbReference type="EMBL" id="OX459948">
    <property type="protein sequence ID" value="CAI9155512.1"/>
    <property type="molecule type" value="Genomic_DNA"/>
</dbReference>
<organism evidence="3 4">
    <name type="scientific">Rangifer tarandus platyrhynchus</name>
    <name type="common">Svalbard reindeer</name>
    <dbReference type="NCBI Taxonomy" id="3082113"/>
    <lineage>
        <taxon>Eukaryota</taxon>
        <taxon>Metazoa</taxon>
        <taxon>Chordata</taxon>
        <taxon>Craniata</taxon>
        <taxon>Vertebrata</taxon>
        <taxon>Euteleostomi</taxon>
        <taxon>Mammalia</taxon>
        <taxon>Eutheria</taxon>
        <taxon>Laurasiatheria</taxon>
        <taxon>Artiodactyla</taxon>
        <taxon>Ruminantia</taxon>
        <taxon>Pecora</taxon>
        <taxon>Cervidae</taxon>
        <taxon>Odocoileinae</taxon>
        <taxon>Rangifer</taxon>
    </lineage>
</organism>
<feature type="compositionally biased region" description="Basic and acidic residues" evidence="1">
    <location>
        <begin position="154"/>
        <end position="164"/>
    </location>
</feature>
<accession>A0ABN8Y1N0</accession>
<keyword evidence="2" id="KW-0732">Signal</keyword>
<feature type="region of interest" description="Disordered" evidence="1">
    <location>
        <begin position="58"/>
        <end position="99"/>
    </location>
</feature>
<feature type="signal peptide" evidence="2">
    <location>
        <begin position="1"/>
        <end position="15"/>
    </location>
</feature>
<evidence type="ECO:0000256" key="2">
    <source>
        <dbReference type="SAM" id="SignalP"/>
    </source>
</evidence>
<evidence type="ECO:0000313" key="4">
    <source>
        <dbReference type="Proteomes" id="UP001176941"/>
    </source>
</evidence>
<proteinExistence type="predicted"/>